<dbReference type="EMBL" id="CM039432">
    <property type="protein sequence ID" value="KAI4333393.1"/>
    <property type="molecule type" value="Genomic_DNA"/>
</dbReference>
<gene>
    <name evidence="1" type="ORF">L6164_018214</name>
</gene>
<dbReference type="Proteomes" id="UP000828941">
    <property type="component" value="Chromosome 7"/>
</dbReference>
<comment type="caution">
    <text evidence="1">The sequence shown here is derived from an EMBL/GenBank/DDBJ whole genome shotgun (WGS) entry which is preliminary data.</text>
</comment>
<organism evidence="1 2">
    <name type="scientific">Bauhinia variegata</name>
    <name type="common">Purple orchid tree</name>
    <name type="synonym">Phanera variegata</name>
    <dbReference type="NCBI Taxonomy" id="167791"/>
    <lineage>
        <taxon>Eukaryota</taxon>
        <taxon>Viridiplantae</taxon>
        <taxon>Streptophyta</taxon>
        <taxon>Embryophyta</taxon>
        <taxon>Tracheophyta</taxon>
        <taxon>Spermatophyta</taxon>
        <taxon>Magnoliopsida</taxon>
        <taxon>eudicotyledons</taxon>
        <taxon>Gunneridae</taxon>
        <taxon>Pentapetalae</taxon>
        <taxon>rosids</taxon>
        <taxon>fabids</taxon>
        <taxon>Fabales</taxon>
        <taxon>Fabaceae</taxon>
        <taxon>Cercidoideae</taxon>
        <taxon>Cercideae</taxon>
        <taxon>Bauhiniinae</taxon>
        <taxon>Bauhinia</taxon>
    </lineage>
</organism>
<reference evidence="1 2" key="1">
    <citation type="journal article" date="2022" name="DNA Res.">
        <title>Chromosomal-level genome assembly of the orchid tree Bauhinia variegata (Leguminosae; Cercidoideae) supports the allotetraploid origin hypothesis of Bauhinia.</title>
        <authorList>
            <person name="Zhong Y."/>
            <person name="Chen Y."/>
            <person name="Zheng D."/>
            <person name="Pang J."/>
            <person name="Liu Y."/>
            <person name="Luo S."/>
            <person name="Meng S."/>
            <person name="Qian L."/>
            <person name="Wei D."/>
            <person name="Dai S."/>
            <person name="Zhou R."/>
        </authorList>
    </citation>
    <scope>NUCLEOTIDE SEQUENCE [LARGE SCALE GENOMIC DNA]</scope>
    <source>
        <strain evidence="1">BV-YZ2020</strain>
    </source>
</reference>
<evidence type="ECO:0000313" key="1">
    <source>
        <dbReference type="EMBL" id="KAI4333393.1"/>
    </source>
</evidence>
<sequence length="82" mass="9762">MRMIMKKIKSAVKHTRVLWLRVSDFSDEIWFKCIAHLRKLIHLKLTCYFSLPFCFPLYLGAPLRWLVLLHANCCIVLQLKDS</sequence>
<protein>
    <submittedName>
        <fullName evidence="1">Uncharacterized protein</fullName>
    </submittedName>
</protein>
<name>A0ACB9NBI7_BAUVA</name>
<keyword evidence="2" id="KW-1185">Reference proteome</keyword>
<proteinExistence type="predicted"/>
<evidence type="ECO:0000313" key="2">
    <source>
        <dbReference type="Proteomes" id="UP000828941"/>
    </source>
</evidence>
<accession>A0ACB9NBI7</accession>